<keyword evidence="6 9" id="KW-1133">Transmembrane helix</keyword>
<feature type="transmembrane region" description="Helical" evidence="9">
    <location>
        <begin position="237"/>
        <end position="257"/>
    </location>
</feature>
<reference evidence="10 11" key="1">
    <citation type="submission" date="2017-05" db="EMBL/GenBank/DDBJ databases">
        <title>Thiocyanate degradation by Thiohalobacter thiocyanaticus FOKN1.</title>
        <authorList>
            <person name="Oshiki M."/>
            <person name="Fukushima T."/>
            <person name="Kawano S."/>
            <person name="Nakagawa J."/>
        </authorList>
    </citation>
    <scope>NUCLEOTIDE SEQUENCE [LARGE SCALE GENOMIC DNA]</scope>
    <source>
        <strain evidence="10 11">FOKN1</strain>
    </source>
</reference>
<evidence type="ECO:0000256" key="3">
    <source>
        <dbReference type="ARBA" id="ARBA00022475"/>
    </source>
</evidence>
<feature type="transmembrane region" description="Helical" evidence="9">
    <location>
        <begin position="293"/>
        <end position="310"/>
    </location>
</feature>
<evidence type="ECO:0000256" key="4">
    <source>
        <dbReference type="ARBA" id="ARBA00022519"/>
    </source>
</evidence>
<evidence type="ECO:0000256" key="1">
    <source>
        <dbReference type="ARBA" id="ARBA00004429"/>
    </source>
</evidence>
<evidence type="ECO:0000313" key="10">
    <source>
        <dbReference type="EMBL" id="BAZ92415.1"/>
    </source>
</evidence>
<keyword evidence="4" id="KW-0997">Cell inner membrane</keyword>
<dbReference type="EMBL" id="AP018052">
    <property type="protein sequence ID" value="BAZ92415.1"/>
    <property type="molecule type" value="Genomic_DNA"/>
</dbReference>
<dbReference type="GO" id="GO:0005886">
    <property type="term" value="C:plasma membrane"/>
    <property type="evidence" value="ECO:0007669"/>
    <property type="project" value="UniProtKB-SubCell"/>
</dbReference>
<feature type="transmembrane region" description="Helical" evidence="9">
    <location>
        <begin position="52"/>
        <end position="71"/>
    </location>
</feature>
<feature type="transmembrane region" description="Helical" evidence="9">
    <location>
        <begin position="385"/>
        <end position="405"/>
    </location>
</feature>
<evidence type="ECO:0000256" key="5">
    <source>
        <dbReference type="ARBA" id="ARBA00022692"/>
    </source>
</evidence>
<dbReference type="InterPro" id="IPR007272">
    <property type="entry name" value="Sulf_transp_TsuA/YedE"/>
</dbReference>
<keyword evidence="11" id="KW-1185">Reference proteome</keyword>
<organism evidence="10 11">
    <name type="scientific">Thiohalobacter thiocyanaticus</name>
    <dbReference type="NCBI Taxonomy" id="585455"/>
    <lineage>
        <taxon>Bacteria</taxon>
        <taxon>Pseudomonadati</taxon>
        <taxon>Pseudomonadota</taxon>
        <taxon>Gammaproteobacteria</taxon>
        <taxon>Thiohalobacterales</taxon>
        <taxon>Thiohalobacteraceae</taxon>
        <taxon>Thiohalobacter</taxon>
    </lineage>
</organism>
<dbReference type="OrthoDB" id="9794165at2"/>
<dbReference type="Pfam" id="PF04143">
    <property type="entry name" value="Sulf_transp"/>
    <property type="match status" value="2"/>
</dbReference>
<feature type="transmembrane region" description="Helical" evidence="9">
    <location>
        <begin position="417"/>
        <end position="448"/>
    </location>
</feature>
<dbReference type="PANTHER" id="PTHR30574">
    <property type="entry name" value="INNER MEMBRANE PROTEIN YEDE"/>
    <property type="match status" value="1"/>
</dbReference>
<keyword evidence="5 9" id="KW-0812">Transmembrane</keyword>
<evidence type="ECO:0000256" key="8">
    <source>
        <dbReference type="ARBA" id="ARBA00035655"/>
    </source>
</evidence>
<dbReference type="Proteomes" id="UP000218765">
    <property type="component" value="Chromosome"/>
</dbReference>
<gene>
    <name evidence="10" type="ORF">FOKN1_0010</name>
</gene>
<comment type="similarity">
    <text evidence="8">Belongs to the TsuA/YedE (TC 9.B.102) family.</text>
</comment>
<keyword evidence="7 9" id="KW-0472">Membrane</keyword>
<feature type="transmembrane region" description="Helical" evidence="9">
    <location>
        <begin position="124"/>
        <end position="144"/>
    </location>
</feature>
<sequence>MANDAKAATAGAVGSAVADRAWYGHKGNLYAMIIVALVALGSVWALALDSRWIYLLVYVWFGLGYGIFLQYGRFCMASAVRDLFAVGVPRMAVGMLIAVMLFSLTAAAVQVMGVNTFHPHPMGWHILVGALIFGFGIVFTGGCASGSLYKTGEGNLGSLLVVISISFSQAIYVAQSGWLDKLVPAAWTSSAAEKMMPEELSVTEGWFDQFVAGYVWDLQGGQLAGQLGIDGMFTGPFIGNALLGAIIPSLLLMLYLYNSAFKKGYLRRAKIEAPRMGDHLRGIWAMVTSSRNTAIAGLCLGLLAGGHMWATGELREKYEIFNFGELLAEMEYTDGLSMQDTVFDPGYWYITTQEAQWGAWAMDKVGIEMTDNIFFGLENGIPNPIINAPGWMSIGIIFGAAIIALSRREFKWKVPSLETAMFAIIGGALMGLGARIAMGCNIGAFFATVTNGDLSGWVFLAGMAAGGWLGVKAFNMWMEWRAGDDDLAL</sequence>
<keyword evidence="3" id="KW-1003">Cell membrane</keyword>
<protein>
    <submittedName>
        <fullName evidence="10">Transporter component</fullName>
    </submittedName>
</protein>
<feature type="transmembrane region" description="Helical" evidence="9">
    <location>
        <begin position="156"/>
        <end position="174"/>
    </location>
</feature>
<dbReference type="KEGG" id="ttc:FOKN1_0010"/>
<name>A0A1Z4VLR0_9GAMM</name>
<evidence type="ECO:0000313" key="11">
    <source>
        <dbReference type="Proteomes" id="UP000218765"/>
    </source>
</evidence>
<feature type="transmembrane region" description="Helical" evidence="9">
    <location>
        <begin position="92"/>
        <end position="112"/>
    </location>
</feature>
<feature type="transmembrane region" description="Helical" evidence="9">
    <location>
        <begin position="454"/>
        <end position="471"/>
    </location>
</feature>
<evidence type="ECO:0000256" key="2">
    <source>
        <dbReference type="ARBA" id="ARBA00022448"/>
    </source>
</evidence>
<dbReference type="PANTHER" id="PTHR30574:SF1">
    <property type="entry name" value="SULPHUR TRANSPORT DOMAIN-CONTAINING PROTEIN"/>
    <property type="match status" value="1"/>
</dbReference>
<feature type="transmembrane region" description="Helical" evidence="9">
    <location>
        <begin position="29"/>
        <end position="46"/>
    </location>
</feature>
<evidence type="ECO:0000256" key="7">
    <source>
        <dbReference type="ARBA" id="ARBA00023136"/>
    </source>
</evidence>
<evidence type="ECO:0000256" key="6">
    <source>
        <dbReference type="ARBA" id="ARBA00022989"/>
    </source>
</evidence>
<evidence type="ECO:0000256" key="9">
    <source>
        <dbReference type="SAM" id="Phobius"/>
    </source>
</evidence>
<dbReference type="RefSeq" id="WP_096363517.1">
    <property type="nucleotide sequence ID" value="NZ_AP018052.1"/>
</dbReference>
<accession>A0A1Z4VLR0</accession>
<comment type="subcellular location">
    <subcellularLocation>
        <location evidence="1">Cell inner membrane</location>
        <topology evidence="1">Multi-pass membrane protein</topology>
    </subcellularLocation>
</comment>
<keyword evidence="2" id="KW-0813">Transport</keyword>
<proteinExistence type="inferred from homology"/>
<dbReference type="AlphaFoldDB" id="A0A1Z4VLR0"/>